<evidence type="ECO:0000313" key="2">
    <source>
        <dbReference type="EMBL" id="PVZ95212.1"/>
    </source>
</evidence>
<protein>
    <recommendedName>
        <fullName evidence="4">Collagen-like protein</fullName>
    </recommendedName>
</protein>
<dbReference type="Pfam" id="PF01391">
    <property type="entry name" value="Collagen"/>
    <property type="match status" value="1"/>
</dbReference>
<name>A0A2V1HU46_9MICO</name>
<feature type="compositionally biased region" description="Low complexity" evidence="1">
    <location>
        <begin position="1"/>
        <end position="75"/>
    </location>
</feature>
<gene>
    <name evidence="2" type="ORF">DDQ50_01395</name>
</gene>
<reference evidence="2 3" key="1">
    <citation type="submission" date="2018-05" db="EMBL/GenBank/DDBJ databases">
        <title>Amnibacterium sp. M8JJ-5, whole genome shotgun sequence.</title>
        <authorList>
            <person name="Tuo L."/>
        </authorList>
    </citation>
    <scope>NUCLEOTIDE SEQUENCE [LARGE SCALE GENOMIC DNA]</scope>
    <source>
        <strain evidence="2 3">M8JJ-5</strain>
    </source>
</reference>
<comment type="caution">
    <text evidence="2">The sequence shown here is derived from an EMBL/GenBank/DDBJ whole genome shotgun (WGS) entry which is preliminary data.</text>
</comment>
<feature type="compositionally biased region" description="Basic and acidic residues" evidence="1">
    <location>
        <begin position="128"/>
        <end position="139"/>
    </location>
</feature>
<accession>A0A2V1HU46</accession>
<organism evidence="2 3">
    <name type="scientific">Amnibacterium flavum</name>
    <dbReference type="NCBI Taxonomy" id="2173173"/>
    <lineage>
        <taxon>Bacteria</taxon>
        <taxon>Bacillati</taxon>
        <taxon>Actinomycetota</taxon>
        <taxon>Actinomycetes</taxon>
        <taxon>Micrococcales</taxon>
        <taxon>Microbacteriaceae</taxon>
        <taxon>Amnibacterium</taxon>
    </lineage>
</organism>
<feature type="region of interest" description="Disordered" evidence="1">
    <location>
        <begin position="1"/>
        <end position="98"/>
    </location>
</feature>
<keyword evidence="3" id="KW-1185">Reference proteome</keyword>
<dbReference type="EMBL" id="QEOP01000001">
    <property type="protein sequence ID" value="PVZ95212.1"/>
    <property type="molecule type" value="Genomic_DNA"/>
</dbReference>
<feature type="region of interest" description="Disordered" evidence="1">
    <location>
        <begin position="113"/>
        <end position="139"/>
    </location>
</feature>
<sequence>MGTGEVLGSIGPVGPVGSVGSEGSVGPVGSEGSVGSAGSVGPVGSLGLVGSVGSTTAETTPPTMSSTGSRSSRPSADAEAAGAKTVAEMTNPTARATARRRVLIRMELPSEKRPVFAGGGTAWSSRSVFDDRPRLTPEQGVDRCTRRHTGKIGSGGVSCRPRSS</sequence>
<proteinExistence type="predicted"/>
<dbReference type="AlphaFoldDB" id="A0A2V1HU46"/>
<evidence type="ECO:0000313" key="3">
    <source>
        <dbReference type="Proteomes" id="UP000244893"/>
    </source>
</evidence>
<dbReference type="InterPro" id="IPR008160">
    <property type="entry name" value="Collagen"/>
</dbReference>
<feature type="region of interest" description="Disordered" evidence="1">
    <location>
        <begin position="145"/>
        <end position="164"/>
    </location>
</feature>
<dbReference type="Proteomes" id="UP000244893">
    <property type="component" value="Unassembled WGS sequence"/>
</dbReference>
<evidence type="ECO:0000256" key="1">
    <source>
        <dbReference type="SAM" id="MobiDB-lite"/>
    </source>
</evidence>
<evidence type="ECO:0008006" key="4">
    <source>
        <dbReference type="Google" id="ProtNLM"/>
    </source>
</evidence>